<keyword evidence="2" id="KW-1185">Reference proteome</keyword>
<evidence type="ECO:0000313" key="1">
    <source>
        <dbReference type="EMBL" id="VEL32191.1"/>
    </source>
</evidence>
<sequence length="151" mass="13939">MPVNPVGGNAGQDVIGAGGGADEAAVVAVNPAAPAAVAVAVVNPAAVAGGQPGPQGGANGAGAGLAGAGPVPVHIGAVGVAAPGPVGGGGPAAVAAAAAVANGAIQPRQVVLLAGGVGITASPNDSCIYYYCRIRMRIRIDFGLAPDALVR</sequence>
<organism evidence="1 2">
    <name type="scientific">Protopolystoma xenopodis</name>
    <dbReference type="NCBI Taxonomy" id="117903"/>
    <lineage>
        <taxon>Eukaryota</taxon>
        <taxon>Metazoa</taxon>
        <taxon>Spiralia</taxon>
        <taxon>Lophotrochozoa</taxon>
        <taxon>Platyhelminthes</taxon>
        <taxon>Monogenea</taxon>
        <taxon>Polyopisthocotylea</taxon>
        <taxon>Polystomatidea</taxon>
        <taxon>Polystomatidae</taxon>
        <taxon>Protopolystoma</taxon>
    </lineage>
</organism>
<gene>
    <name evidence="1" type="ORF">PXEA_LOCUS25631</name>
</gene>
<name>A0A3S5FFJ4_9PLAT</name>
<proteinExistence type="predicted"/>
<reference evidence="1" key="1">
    <citation type="submission" date="2018-11" db="EMBL/GenBank/DDBJ databases">
        <authorList>
            <consortium name="Pathogen Informatics"/>
        </authorList>
    </citation>
    <scope>NUCLEOTIDE SEQUENCE</scope>
</reference>
<dbReference type="Proteomes" id="UP000784294">
    <property type="component" value="Unassembled WGS sequence"/>
</dbReference>
<evidence type="ECO:0000313" key="2">
    <source>
        <dbReference type="Proteomes" id="UP000784294"/>
    </source>
</evidence>
<dbReference type="AlphaFoldDB" id="A0A3S5FFJ4"/>
<accession>A0A3S5FFJ4</accession>
<comment type="caution">
    <text evidence="1">The sequence shown here is derived from an EMBL/GenBank/DDBJ whole genome shotgun (WGS) entry which is preliminary data.</text>
</comment>
<protein>
    <submittedName>
        <fullName evidence="1">Uncharacterized protein</fullName>
    </submittedName>
</protein>
<dbReference type="EMBL" id="CAAALY010131284">
    <property type="protein sequence ID" value="VEL32191.1"/>
    <property type="molecule type" value="Genomic_DNA"/>
</dbReference>